<dbReference type="HOGENOM" id="CLU_031625_0_0_10"/>
<reference evidence="10" key="1">
    <citation type="submission" date="2011-07" db="EMBL/GenBank/DDBJ databases">
        <title>The complete genome of Cyclobacterium marinum DSM 745.</title>
        <authorList>
            <person name="Lucas S."/>
            <person name="Han J."/>
            <person name="Lapidus A."/>
            <person name="Bruce D."/>
            <person name="Goodwin L."/>
            <person name="Pitluck S."/>
            <person name="Peters L."/>
            <person name="Kyrpides N."/>
            <person name="Mavromatis K."/>
            <person name="Ivanova N."/>
            <person name="Ovchinnikova G."/>
            <person name="Chertkov O."/>
            <person name="Detter J.C."/>
            <person name="Tapia R."/>
            <person name="Han C."/>
            <person name="Land M."/>
            <person name="Hauser L."/>
            <person name="Markowitz V."/>
            <person name="Cheng J.-F."/>
            <person name="Hugenholtz P."/>
            <person name="Woyke T."/>
            <person name="Wu D."/>
            <person name="Tindall B."/>
            <person name="Schuetze A."/>
            <person name="Brambilla E."/>
            <person name="Klenk H.-P."/>
            <person name="Eisen J.A."/>
        </authorList>
    </citation>
    <scope>NUCLEOTIDE SEQUENCE [LARGE SCALE GENOMIC DNA]</scope>
    <source>
        <strain evidence="10">ATCC 25205 / DSM 745 / LMG 13164 / NCIMB 1802</strain>
    </source>
</reference>
<feature type="binding site" evidence="5">
    <location>
        <position position="160"/>
    </location>
    <ligand>
        <name>Mn(2+)</name>
        <dbReference type="ChEBI" id="CHEBI:29035"/>
    </ligand>
</feature>
<evidence type="ECO:0000259" key="7">
    <source>
        <dbReference type="Pfam" id="PF00081"/>
    </source>
</evidence>
<evidence type="ECO:0000313" key="9">
    <source>
        <dbReference type="EMBL" id="AEL25112.1"/>
    </source>
</evidence>
<dbReference type="SUPFAM" id="SSF46609">
    <property type="entry name" value="Fe,Mn superoxide dismutase (SOD), N-terminal domain"/>
    <property type="match status" value="1"/>
</dbReference>
<feature type="binding site" evidence="5">
    <location>
        <position position="164"/>
    </location>
    <ligand>
        <name>Mn(2+)</name>
        <dbReference type="ChEBI" id="CHEBI:29035"/>
    </ligand>
</feature>
<evidence type="ECO:0000256" key="5">
    <source>
        <dbReference type="PIRSR" id="PIRSR000349-1"/>
    </source>
</evidence>
<dbReference type="AlphaFoldDB" id="G0J0Y6"/>
<evidence type="ECO:0000256" key="2">
    <source>
        <dbReference type="ARBA" id="ARBA00012682"/>
    </source>
</evidence>
<dbReference type="InterPro" id="IPR019832">
    <property type="entry name" value="Mn/Fe_SOD_C"/>
</dbReference>
<proteinExistence type="inferred from homology"/>
<dbReference type="Proteomes" id="UP000001635">
    <property type="component" value="Chromosome"/>
</dbReference>
<dbReference type="EC" id="1.15.1.1" evidence="2 6"/>
<dbReference type="GO" id="GO:0004784">
    <property type="term" value="F:superoxide dismutase activity"/>
    <property type="evidence" value="ECO:0007669"/>
    <property type="project" value="UniProtKB-EC"/>
</dbReference>
<dbReference type="KEGG" id="cmr:Cycma_1341"/>
<dbReference type="Pfam" id="PF02777">
    <property type="entry name" value="Sod_Fe_C"/>
    <property type="match status" value="1"/>
</dbReference>
<dbReference type="Gene3D" id="1.10.287.990">
    <property type="entry name" value="Fe,Mn superoxide dismutase (SOD) domain"/>
    <property type="match status" value="1"/>
</dbReference>
<dbReference type="OrthoDB" id="9803125at2"/>
<dbReference type="STRING" id="880070.Cycma_1341"/>
<dbReference type="SUPFAM" id="SSF54719">
    <property type="entry name" value="Fe,Mn superoxide dismutase (SOD), C-terminal domain"/>
    <property type="match status" value="1"/>
</dbReference>
<evidence type="ECO:0000256" key="4">
    <source>
        <dbReference type="ARBA" id="ARBA00023002"/>
    </source>
</evidence>
<dbReference type="PANTHER" id="PTHR42769">
    <property type="entry name" value="SUPEROXIDE DISMUTASE"/>
    <property type="match status" value="1"/>
</dbReference>
<evidence type="ECO:0000256" key="6">
    <source>
        <dbReference type="RuleBase" id="RU000414"/>
    </source>
</evidence>
<feature type="domain" description="Manganese/iron superoxide dismutase C-terminal" evidence="8">
    <location>
        <begin position="92"/>
        <end position="193"/>
    </location>
</feature>
<dbReference type="FunFam" id="3.55.40.20:FF:000004">
    <property type="entry name" value="Superoxide dismutase [Fe]"/>
    <property type="match status" value="1"/>
</dbReference>
<feature type="binding site" evidence="5">
    <location>
        <position position="26"/>
    </location>
    <ligand>
        <name>Mn(2+)</name>
        <dbReference type="ChEBI" id="CHEBI:29035"/>
    </ligand>
</feature>
<dbReference type="InterPro" id="IPR019831">
    <property type="entry name" value="Mn/Fe_SOD_N"/>
</dbReference>
<evidence type="ECO:0000256" key="1">
    <source>
        <dbReference type="ARBA" id="ARBA00008714"/>
    </source>
</evidence>
<organism evidence="9 10">
    <name type="scientific">Cyclobacterium marinum (strain ATCC 25205 / DSM 745 / LMG 13164 / NCIMB 1802)</name>
    <name type="common">Flectobacillus marinus</name>
    <dbReference type="NCBI Taxonomy" id="880070"/>
    <lineage>
        <taxon>Bacteria</taxon>
        <taxon>Pseudomonadati</taxon>
        <taxon>Bacteroidota</taxon>
        <taxon>Cytophagia</taxon>
        <taxon>Cytophagales</taxon>
        <taxon>Cyclobacteriaceae</taxon>
        <taxon>Cyclobacterium</taxon>
    </lineage>
</organism>
<keyword evidence="10" id="KW-1185">Reference proteome</keyword>
<keyword evidence="4 6" id="KW-0560">Oxidoreductase</keyword>
<dbReference type="Pfam" id="PF00081">
    <property type="entry name" value="Sod_Fe_N"/>
    <property type="match status" value="1"/>
</dbReference>
<dbReference type="EMBL" id="CP002955">
    <property type="protein sequence ID" value="AEL25112.1"/>
    <property type="molecule type" value="Genomic_DNA"/>
</dbReference>
<dbReference type="RefSeq" id="WP_014019409.1">
    <property type="nucleotide sequence ID" value="NC_015914.1"/>
</dbReference>
<comment type="catalytic activity">
    <reaction evidence="6">
        <text>2 superoxide + 2 H(+) = H2O2 + O2</text>
        <dbReference type="Rhea" id="RHEA:20696"/>
        <dbReference type="ChEBI" id="CHEBI:15378"/>
        <dbReference type="ChEBI" id="CHEBI:15379"/>
        <dbReference type="ChEBI" id="CHEBI:16240"/>
        <dbReference type="ChEBI" id="CHEBI:18421"/>
        <dbReference type="EC" id="1.15.1.1"/>
    </reaction>
</comment>
<dbReference type="eggNOG" id="COG0605">
    <property type="taxonomic scope" value="Bacteria"/>
</dbReference>
<feature type="binding site" evidence="5">
    <location>
        <position position="77"/>
    </location>
    <ligand>
        <name>Mn(2+)</name>
        <dbReference type="ChEBI" id="CHEBI:29035"/>
    </ligand>
</feature>
<comment type="similarity">
    <text evidence="1 6">Belongs to the iron/manganese superoxide dismutase family.</text>
</comment>
<dbReference type="PANTHER" id="PTHR42769:SF3">
    <property type="entry name" value="SUPEROXIDE DISMUTASE [FE] 2, CHLOROPLASTIC"/>
    <property type="match status" value="1"/>
</dbReference>
<dbReference type="Gene3D" id="3.55.40.20">
    <property type="entry name" value="Iron/manganese superoxide dismutase, C-terminal domain"/>
    <property type="match status" value="1"/>
</dbReference>
<comment type="function">
    <text evidence="6">Destroys radicals which are normally produced within the cells and which are toxic to biological systems.</text>
</comment>
<dbReference type="PRINTS" id="PR01703">
    <property type="entry name" value="MNSODISMTASE"/>
</dbReference>
<keyword evidence="3 5" id="KW-0479">Metal-binding</keyword>
<evidence type="ECO:0000313" key="10">
    <source>
        <dbReference type="Proteomes" id="UP000001635"/>
    </source>
</evidence>
<feature type="domain" description="Manganese/iron superoxide dismutase N-terminal" evidence="7">
    <location>
        <begin position="2"/>
        <end position="85"/>
    </location>
</feature>
<dbReference type="InterPro" id="IPR001189">
    <property type="entry name" value="Mn/Fe_SOD"/>
</dbReference>
<dbReference type="PROSITE" id="PS00088">
    <property type="entry name" value="SOD_MN"/>
    <property type="match status" value="1"/>
</dbReference>
<dbReference type="PIRSF" id="PIRSF000349">
    <property type="entry name" value="SODismutase"/>
    <property type="match status" value="1"/>
</dbReference>
<sequence length="196" mass="22736">MHKLPELPYDKNALSPVITEEGFDYHHGKHHMAYVNNLNNLIKDSLWEEKSLKTIVTDSFNEGNTAVFNNSAQHFNHNFFWKCLSPNQGGAPTGKIAELIDRDFNGFETFKKDFSEAAVKLFGSGWAWLVLNNENKLQIVPLKDANTPVTFNVKPLLTLDVWEHAYYIDHRNLRPKFVDGFWEIINWEFVNKNILQ</sequence>
<accession>G0J0Y6</accession>
<dbReference type="InterPro" id="IPR036324">
    <property type="entry name" value="Mn/Fe_SOD_N_sf"/>
</dbReference>
<gene>
    <name evidence="9" type="ordered locus">Cycma_1341</name>
</gene>
<dbReference type="InterPro" id="IPR036314">
    <property type="entry name" value="SOD_C_sf"/>
</dbReference>
<evidence type="ECO:0000256" key="3">
    <source>
        <dbReference type="ARBA" id="ARBA00022723"/>
    </source>
</evidence>
<dbReference type="GO" id="GO:0046872">
    <property type="term" value="F:metal ion binding"/>
    <property type="evidence" value="ECO:0007669"/>
    <property type="project" value="UniProtKB-KW"/>
</dbReference>
<dbReference type="InterPro" id="IPR019833">
    <property type="entry name" value="Mn/Fe_SOD_BS"/>
</dbReference>
<protein>
    <recommendedName>
        <fullName evidence="2 6">Superoxide dismutase</fullName>
        <ecNumber evidence="2 6">1.15.1.1</ecNumber>
    </recommendedName>
</protein>
<evidence type="ECO:0000259" key="8">
    <source>
        <dbReference type="Pfam" id="PF02777"/>
    </source>
</evidence>
<name>G0J0Y6_CYCMS</name>